<proteinExistence type="inferred from homology"/>
<dbReference type="Pfam" id="PF20684">
    <property type="entry name" value="Fung_rhodopsin"/>
    <property type="match status" value="1"/>
</dbReference>
<feature type="transmembrane region" description="Helical" evidence="6">
    <location>
        <begin position="41"/>
        <end position="63"/>
    </location>
</feature>
<gene>
    <name evidence="8" type="ORF">BO94DRAFT_623930</name>
</gene>
<protein>
    <recommendedName>
        <fullName evidence="7">FAD-binding PCMH-type domain-containing protein</fullName>
    </recommendedName>
</protein>
<evidence type="ECO:0000256" key="3">
    <source>
        <dbReference type="ARBA" id="ARBA00022630"/>
    </source>
</evidence>
<evidence type="ECO:0000256" key="5">
    <source>
        <dbReference type="ARBA" id="ARBA00023002"/>
    </source>
</evidence>
<dbReference type="PANTHER" id="PTHR42973:SF39">
    <property type="entry name" value="FAD-BINDING PCMH-TYPE DOMAIN-CONTAINING PROTEIN"/>
    <property type="match status" value="1"/>
</dbReference>
<dbReference type="Gene3D" id="3.30.43.10">
    <property type="entry name" value="Uridine Diphospho-n-acetylenolpyruvylglucosamine Reductase, domain 2"/>
    <property type="match status" value="1"/>
</dbReference>
<dbReference type="InterPro" id="IPR036318">
    <property type="entry name" value="FAD-bd_PCMH-like_sf"/>
</dbReference>
<dbReference type="EMBL" id="MSFK01000012">
    <property type="protein sequence ID" value="PWY88869.1"/>
    <property type="molecule type" value="Genomic_DNA"/>
</dbReference>
<reference evidence="8 9" key="1">
    <citation type="submission" date="2016-12" db="EMBL/GenBank/DDBJ databases">
        <title>The genomes of Aspergillus section Nigri reveals drivers in fungal speciation.</title>
        <authorList>
            <consortium name="DOE Joint Genome Institute"/>
            <person name="Vesth T.C."/>
            <person name="Nybo J."/>
            <person name="Theobald S."/>
            <person name="Brandl J."/>
            <person name="Frisvad J.C."/>
            <person name="Nielsen K.F."/>
            <person name="Lyhne E.K."/>
            <person name="Kogle M.E."/>
            <person name="Kuo A."/>
            <person name="Riley R."/>
            <person name="Clum A."/>
            <person name="Nolan M."/>
            <person name="Lipzen A."/>
            <person name="Salamov A."/>
            <person name="Henrissat B."/>
            <person name="Wiebenga A."/>
            <person name="De Vries R.P."/>
            <person name="Grigoriev I.V."/>
            <person name="Mortensen U.H."/>
            <person name="Andersen M.R."/>
            <person name="Baker S.E."/>
        </authorList>
    </citation>
    <scope>NUCLEOTIDE SEQUENCE [LARGE SCALE GENOMIC DNA]</scope>
    <source>
        <strain evidence="8 9">CBS 115572</strain>
    </source>
</reference>
<keyword evidence="4" id="KW-0274">FAD</keyword>
<keyword evidence="3" id="KW-0285">Flavoprotein</keyword>
<dbReference type="AlphaFoldDB" id="A0A317WQZ7"/>
<dbReference type="InterPro" id="IPR012951">
    <property type="entry name" value="BBE"/>
</dbReference>
<dbReference type="Proteomes" id="UP000246702">
    <property type="component" value="Unassembled WGS sequence"/>
</dbReference>
<feature type="transmembrane region" description="Helical" evidence="6">
    <location>
        <begin position="174"/>
        <end position="195"/>
    </location>
</feature>
<keyword evidence="6" id="KW-0472">Membrane</keyword>
<dbReference type="Pfam" id="PF08031">
    <property type="entry name" value="BBE"/>
    <property type="match status" value="1"/>
</dbReference>
<feature type="transmembrane region" description="Helical" evidence="6">
    <location>
        <begin position="6"/>
        <end position="29"/>
    </location>
</feature>
<feature type="transmembrane region" description="Helical" evidence="6">
    <location>
        <begin position="131"/>
        <end position="154"/>
    </location>
</feature>
<sequence length="843" mass="92027">MGYTRGEMIALGFVLLFLPTIFVALRIWARVLCRAGLHWDDYTAFCGLAFAISVCICHLIAAIQGQLGQHQTTYPDGSPILDDPRFLIYERCKFALHMLSTLGLGFTKTSMILLYLRIFRTPVFQRICQGCIVFVIGWTISFTFACLFQCYPVTALVEFFYGNKCINTLVFYNVLSGSDVALDVVIIILPIAPVLSIQMSLRQRLAVLGMFLLGGLAVACSIARLVSFVECDHTLVTHYNDETYYTSGVFIWTVVELAVAIMCACMPTLRPLFVFQRKKALSDYPSDYRSHPSRRSRYHRSTGTTDDLEIPVLASRNTGGVQIHIQRSSSVEEHEHPTDGVILVQHSTTWSDTDCLDRDKKVAILGLALVAIPTVIASACTLTTFEECIQSELSSGATLETAESNVVAPRWTEYKEPVTGHVVNVATEADVQAAVRCANEAGVKFFAQSGGNAWATTWNLSQGDVVIDLRALNAITFNDNRTQVQVEGGAIISELVDAAYANNTQVVTANCNCVGVMGALLGGGYSRMMGERGFMVDNVLSLRVVLASGELVEVTPTSHPDLWWALRGAGANFGIVTSAVFKAYPTPAAQNGAWLGSLIFGDDQLEDVVSAINNLTLTSKMAIFLYYATTGAPDYTPAIIVFPFYLGNNTAEARQAFASVLDIGPVTDGTTFTPYNEVNEGSNSFCVAGNRKVSYGAAEGQLDPTTWRAIWNEYTSFIARYGGAAVGNSTVLMEAYSLGTAEQLGDGSSAYAWRSTNRFNTVAIAWYADAGLDVTANAWAGQIRDHWRSTSGLKSNSTYINFAFGDETLEDIYGGNVAQLQQLKGVYDPDNHFGQFFPLERAD</sequence>
<keyword evidence="9" id="KW-1185">Reference proteome</keyword>
<dbReference type="PANTHER" id="PTHR42973">
    <property type="entry name" value="BINDING OXIDOREDUCTASE, PUTATIVE (AFU_ORTHOLOGUE AFUA_1G17690)-RELATED"/>
    <property type="match status" value="1"/>
</dbReference>
<comment type="cofactor">
    <cofactor evidence="1">
        <name>FAD</name>
        <dbReference type="ChEBI" id="CHEBI:57692"/>
    </cofactor>
</comment>
<dbReference type="OrthoDB" id="415825at2759"/>
<dbReference type="STRING" id="1450535.A0A317WQZ7"/>
<feature type="transmembrane region" description="Helical" evidence="6">
    <location>
        <begin position="249"/>
        <end position="269"/>
    </location>
</feature>
<dbReference type="GeneID" id="37119327"/>
<dbReference type="Gene3D" id="3.30.465.10">
    <property type="match status" value="1"/>
</dbReference>
<dbReference type="Gene3D" id="3.40.462.20">
    <property type="match status" value="1"/>
</dbReference>
<dbReference type="PROSITE" id="PS51387">
    <property type="entry name" value="FAD_PCMH"/>
    <property type="match status" value="1"/>
</dbReference>
<evidence type="ECO:0000256" key="6">
    <source>
        <dbReference type="SAM" id="Phobius"/>
    </source>
</evidence>
<dbReference type="InterPro" id="IPR050416">
    <property type="entry name" value="FAD-linked_Oxidoreductase"/>
</dbReference>
<feature type="domain" description="FAD-binding PCMH-type" evidence="7">
    <location>
        <begin position="415"/>
        <end position="586"/>
    </location>
</feature>
<evidence type="ECO:0000313" key="9">
    <source>
        <dbReference type="Proteomes" id="UP000246702"/>
    </source>
</evidence>
<evidence type="ECO:0000259" key="7">
    <source>
        <dbReference type="PROSITE" id="PS51387"/>
    </source>
</evidence>
<evidence type="ECO:0000256" key="2">
    <source>
        <dbReference type="ARBA" id="ARBA00005466"/>
    </source>
</evidence>
<dbReference type="RefSeq" id="XP_025468231.1">
    <property type="nucleotide sequence ID" value="XM_025617184.1"/>
</dbReference>
<dbReference type="Pfam" id="PF01565">
    <property type="entry name" value="FAD_binding_4"/>
    <property type="match status" value="1"/>
</dbReference>
<dbReference type="InterPro" id="IPR016166">
    <property type="entry name" value="FAD-bd_PCMH"/>
</dbReference>
<keyword evidence="6" id="KW-1133">Transmembrane helix</keyword>
<dbReference type="GO" id="GO:0071949">
    <property type="term" value="F:FAD binding"/>
    <property type="evidence" value="ECO:0007669"/>
    <property type="project" value="InterPro"/>
</dbReference>
<dbReference type="InterPro" id="IPR016167">
    <property type="entry name" value="FAD-bd_PCMH_sub1"/>
</dbReference>
<comment type="similarity">
    <text evidence="2">Belongs to the oxygen-dependent FAD-linked oxidoreductase family.</text>
</comment>
<keyword evidence="6" id="KW-0812">Transmembrane</keyword>
<name>A0A317WQZ7_9EURO</name>
<keyword evidence="5" id="KW-0560">Oxidoreductase</keyword>
<feature type="transmembrane region" description="Helical" evidence="6">
    <location>
        <begin position="94"/>
        <end position="119"/>
    </location>
</feature>
<feature type="transmembrane region" description="Helical" evidence="6">
    <location>
        <begin position="362"/>
        <end position="385"/>
    </location>
</feature>
<dbReference type="SUPFAM" id="SSF56176">
    <property type="entry name" value="FAD-binding/transporter-associated domain-like"/>
    <property type="match status" value="1"/>
</dbReference>
<evidence type="ECO:0000256" key="4">
    <source>
        <dbReference type="ARBA" id="ARBA00022827"/>
    </source>
</evidence>
<evidence type="ECO:0000313" key="8">
    <source>
        <dbReference type="EMBL" id="PWY88869.1"/>
    </source>
</evidence>
<dbReference type="InterPro" id="IPR049326">
    <property type="entry name" value="Rhodopsin_dom_fungi"/>
</dbReference>
<dbReference type="InterPro" id="IPR006094">
    <property type="entry name" value="Oxid_FAD_bind_N"/>
</dbReference>
<accession>A0A317WQZ7</accession>
<dbReference type="InterPro" id="IPR016169">
    <property type="entry name" value="FAD-bd_PCMH_sub2"/>
</dbReference>
<dbReference type="GO" id="GO:0016491">
    <property type="term" value="F:oxidoreductase activity"/>
    <property type="evidence" value="ECO:0007669"/>
    <property type="project" value="UniProtKB-KW"/>
</dbReference>
<evidence type="ECO:0000256" key="1">
    <source>
        <dbReference type="ARBA" id="ARBA00001974"/>
    </source>
</evidence>
<feature type="transmembrane region" description="Helical" evidence="6">
    <location>
        <begin position="207"/>
        <end position="229"/>
    </location>
</feature>
<organism evidence="8 9">
    <name type="scientific">Aspergillus sclerotioniger CBS 115572</name>
    <dbReference type="NCBI Taxonomy" id="1450535"/>
    <lineage>
        <taxon>Eukaryota</taxon>
        <taxon>Fungi</taxon>
        <taxon>Dikarya</taxon>
        <taxon>Ascomycota</taxon>
        <taxon>Pezizomycotina</taxon>
        <taxon>Eurotiomycetes</taxon>
        <taxon>Eurotiomycetidae</taxon>
        <taxon>Eurotiales</taxon>
        <taxon>Aspergillaceae</taxon>
        <taxon>Aspergillus</taxon>
        <taxon>Aspergillus subgen. Circumdati</taxon>
    </lineage>
</organism>
<comment type="caution">
    <text evidence="8">The sequence shown here is derived from an EMBL/GenBank/DDBJ whole genome shotgun (WGS) entry which is preliminary data.</text>
</comment>